<dbReference type="PANTHER" id="PTHR46218">
    <property type="entry name" value="LASP"/>
    <property type="match status" value="1"/>
</dbReference>
<keyword evidence="11 16" id="KW-0440">LIM domain</keyword>
<evidence type="ECO:0000256" key="8">
    <source>
        <dbReference type="ARBA" id="ARBA00022737"/>
    </source>
</evidence>
<dbReference type="Pfam" id="PF00412">
    <property type="entry name" value="LIM"/>
    <property type="match status" value="1"/>
</dbReference>
<evidence type="ECO:0000256" key="9">
    <source>
        <dbReference type="ARBA" id="ARBA00022833"/>
    </source>
</evidence>
<keyword evidence="14" id="KW-0206">Cytoskeleton</keyword>
<name>A0A674GUN6_TAEGU</name>
<dbReference type="SUPFAM" id="SSF57716">
    <property type="entry name" value="Glucocorticoid receptor-like (DNA-binding domain)"/>
    <property type="match status" value="1"/>
</dbReference>
<evidence type="ECO:0000313" key="20">
    <source>
        <dbReference type="Proteomes" id="UP000007754"/>
    </source>
</evidence>
<evidence type="ECO:0000259" key="18">
    <source>
        <dbReference type="PROSITE" id="PS50023"/>
    </source>
</evidence>
<evidence type="ECO:0000256" key="2">
    <source>
        <dbReference type="ARBA" id="ARBA00004544"/>
    </source>
</evidence>
<evidence type="ECO:0000256" key="15">
    <source>
        <dbReference type="ARBA" id="ARBA00025477"/>
    </source>
</evidence>
<dbReference type="Ensembl" id="ENSTGUT00000030696.1">
    <property type="protein sequence ID" value="ENSTGUP00000026136.1"/>
    <property type="gene ID" value="ENSTGUG00000002172.2"/>
</dbReference>
<feature type="region of interest" description="Disordered" evidence="17">
    <location>
        <begin position="107"/>
        <end position="196"/>
    </location>
</feature>
<dbReference type="GO" id="GO:0005925">
    <property type="term" value="C:focal adhesion"/>
    <property type="evidence" value="ECO:0007669"/>
    <property type="project" value="TreeGrafter"/>
</dbReference>
<dbReference type="GO" id="GO:0005938">
    <property type="term" value="C:cell cortex"/>
    <property type="evidence" value="ECO:0007669"/>
    <property type="project" value="UniProtKB-SubCell"/>
</dbReference>
<dbReference type="PANTHER" id="PTHR46218:SF2">
    <property type="entry name" value="LIM AND SH3 DOMAIN PROTEIN 1"/>
    <property type="match status" value="1"/>
</dbReference>
<evidence type="ECO:0000256" key="7">
    <source>
        <dbReference type="ARBA" id="ARBA00022723"/>
    </source>
</evidence>
<dbReference type="GO" id="GO:0051015">
    <property type="term" value="F:actin filament binding"/>
    <property type="evidence" value="ECO:0007669"/>
    <property type="project" value="TreeGrafter"/>
</dbReference>
<dbReference type="GO" id="GO:0005856">
    <property type="term" value="C:cytoskeleton"/>
    <property type="evidence" value="ECO:0007669"/>
    <property type="project" value="UniProtKB-SubCell"/>
</dbReference>
<dbReference type="Gene3D" id="2.10.110.10">
    <property type="entry name" value="Cysteine Rich Protein"/>
    <property type="match status" value="1"/>
</dbReference>
<dbReference type="Pfam" id="PF00880">
    <property type="entry name" value="Nebulin"/>
    <property type="match status" value="2"/>
</dbReference>
<evidence type="ECO:0000256" key="14">
    <source>
        <dbReference type="ARBA" id="ARBA00023212"/>
    </source>
</evidence>
<keyword evidence="9 16" id="KW-0862">Zinc</keyword>
<keyword evidence="10" id="KW-0007">Acetylation</keyword>
<dbReference type="GeneTree" id="ENSGT00940000154775"/>
<feature type="compositionally biased region" description="Basic and acidic residues" evidence="17">
    <location>
        <begin position="121"/>
        <end position="130"/>
    </location>
</feature>
<feature type="compositionally biased region" description="Basic and acidic residues" evidence="17">
    <location>
        <begin position="140"/>
        <end position="156"/>
    </location>
</feature>
<keyword evidence="8" id="KW-0677">Repeat</keyword>
<evidence type="ECO:0000256" key="5">
    <source>
        <dbReference type="ARBA" id="ARBA00022490"/>
    </source>
</evidence>
<feature type="region of interest" description="Disordered" evidence="17">
    <location>
        <begin position="201"/>
        <end position="220"/>
    </location>
</feature>
<reference evidence="19" key="2">
    <citation type="submission" date="2025-08" db="UniProtKB">
        <authorList>
            <consortium name="Ensembl"/>
        </authorList>
    </citation>
    <scope>IDENTIFICATION</scope>
</reference>
<feature type="compositionally biased region" description="Polar residues" evidence="17">
    <location>
        <begin position="209"/>
        <end position="220"/>
    </location>
</feature>
<keyword evidence="4" id="KW-0813">Transport</keyword>
<dbReference type="Proteomes" id="UP000007754">
    <property type="component" value="Chromosome 27"/>
</dbReference>
<organism evidence="19 20">
    <name type="scientific">Taeniopygia guttata</name>
    <name type="common">Zebra finch</name>
    <name type="synonym">Poephila guttata</name>
    <dbReference type="NCBI Taxonomy" id="59729"/>
    <lineage>
        <taxon>Eukaryota</taxon>
        <taxon>Metazoa</taxon>
        <taxon>Chordata</taxon>
        <taxon>Craniata</taxon>
        <taxon>Vertebrata</taxon>
        <taxon>Euteleostomi</taxon>
        <taxon>Archelosauria</taxon>
        <taxon>Archosauria</taxon>
        <taxon>Dinosauria</taxon>
        <taxon>Saurischia</taxon>
        <taxon>Theropoda</taxon>
        <taxon>Coelurosauria</taxon>
        <taxon>Aves</taxon>
        <taxon>Neognathae</taxon>
        <taxon>Neoaves</taxon>
        <taxon>Telluraves</taxon>
        <taxon>Australaves</taxon>
        <taxon>Passeriformes</taxon>
        <taxon>Passeroidea</taxon>
        <taxon>Estrildidae</taxon>
        <taxon>Estrildinae</taxon>
        <taxon>Taeniopygia</taxon>
    </lineage>
</organism>
<dbReference type="PROSITE" id="PS00478">
    <property type="entry name" value="LIM_DOMAIN_1"/>
    <property type="match status" value="1"/>
</dbReference>
<evidence type="ECO:0000256" key="10">
    <source>
        <dbReference type="ARBA" id="ARBA00022990"/>
    </source>
</evidence>
<feature type="compositionally biased region" description="Pro residues" evidence="17">
    <location>
        <begin position="359"/>
        <end position="382"/>
    </location>
</feature>
<dbReference type="PROSITE" id="PS51216">
    <property type="entry name" value="NEBULIN"/>
    <property type="match status" value="2"/>
</dbReference>
<keyword evidence="20" id="KW-1185">Reference proteome</keyword>
<evidence type="ECO:0000256" key="6">
    <source>
        <dbReference type="ARBA" id="ARBA00022553"/>
    </source>
</evidence>
<comment type="function">
    <text evidence="15">Plays an important role in the regulation of dynamic actin-based, cytoskeletal activities. Agonist-dependent changes in LASP1 phosphorylation may also serve to regulate actin-associated ion transport activities, not only in the parietal cell but also in certain other F-actin-rich secretory epithelial cell types.</text>
</comment>
<evidence type="ECO:0000256" key="4">
    <source>
        <dbReference type="ARBA" id="ARBA00022448"/>
    </source>
</evidence>
<protein>
    <recommendedName>
        <fullName evidence="3">LIM and SH3 domain protein 1</fullName>
    </recommendedName>
</protein>
<keyword evidence="13" id="KW-0009">Actin-binding</keyword>
<comment type="subcellular location">
    <subcellularLocation>
        <location evidence="2">Cytoplasm</location>
        <location evidence="2">Cell cortex</location>
    </subcellularLocation>
    <subcellularLocation>
        <location evidence="1">Cytoplasm</location>
        <location evidence="1">Cytoskeleton</location>
    </subcellularLocation>
</comment>
<keyword evidence="6" id="KW-0597">Phosphoprotein</keyword>
<feature type="domain" description="LIM zinc-binding" evidence="18">
    <location>
        <begin position="3"/>
        <end position="63"/>
    </location>
</feature>
<sequence>MNPNCARCGKIVYPTEKVNCLDKFWHKSCFHCETCKMTLNMKNYKGYEKKPYCNAHYPKQSFTMVADTPENLRLKQQSELQSQIRYKEEFEKNKGRGFSVVADTPELQRIRKTQDQISNIKYHEEFERSRMGPGPSEGSEPERRSSQESGGYRRAEQPQPQQHGQPGATGGWGQPRGCPACPTPRNPSAGFPEIPVQDLPKSQCRIHPNPSSGSILPSTPQFRIYSRPSSWIPCPSPSQFIPSLPSQFASSPSSFPVPVPSPSSLQFIPSSFPVPSCLSQSLPVHSSLSQFIPSSLPSLPVPPSSLQSLPVYQQQQPSPSQSFSYKDPAAPASAPRGAPAGGGVSAAGSQLPFRGPSAPQIPPGAPPVPQFPPGGPSAPPAPGEAIFGGVGGSVWGGWALSALWLCPCP</sequence>
<dbReference type="InParanoid" id="A0A674GUN6"/>
<keyword evidence="12" id="KW-0406">Ion transport</keyword>
<dbReference type="InterPro" id="IPR001781">
    <property type="entry name" value="Znf_LIM"/>
</dbReference>
<keyword evidence="7 16" id="KW-0479">Metal-binding</keyword>
<dbReference type="GO" id="GO:0006811">
    <property type="term" value="P:monoatomic ion transport"/>
    <property type="evidence" value="ECO:0007669"/>
    <property type="project" value="UniProtKB-KW"/>
</dbReference>
<dbReference type="PROSITE" id="PS50023">
    <property type="entry name" value="LIM_DOMAIN_2"/>
    <property type="match status" value="1"/>
</dbReference>
<reference evidence="19" key="3">
    <citation type="submission" date="2025-09" db="UniProtKB">
        <authorList>
            <consortium name="Ensembl"/>
        </authorList>
    </citation>
    <scope>IDENTIFICATION</scope>
</reference>
<evidence type="ECO:0000256" key="11">
    <source>
        <dbReference type="ARBA" id="ARBA00023038"/>
    </source>
</evidence>
<proteinExistence type="predicted"/>
<dbReference type="InterPro" id="IPR000900">
    <property type="entry name" value="Nebulin_repeat"/>
</dbReference>
<dbReference type="InterPro" id="IPR051759">
    <property type="entry name" value="LIM-SH3_domain_protein"/>
</dbReference>
<feature type="compositionally biased region" description="Low complexity" evidence="17">
    <location>
        <begin position="306"/>
        <end position="338"/>
    </location>
</feature>
<evidence type="ECO:0000256" key="16">
    <source>
        <dbReference type="PROSITE-ProRule" id="PRU00125"/>
    </source>
</evidence>
<dbReference type="AlphaFoldDB" id="A0A674GUN6"/>
<feature type="region of interest" description="Disordered" evidence="17">
    <location>
        <begin position="306"/>
        <end position="385"/>
    </location>
</feature>
<evidence type="ECO:0000256" key="13">
    <source>
        <dbReference type="ARBA" id="ARBA00023203"/>
    </source>
</evidence>
<evidence type="ECO:0000313" key="19">
    <source>
        <dbReference type="Ensembl" id="ENSTGUP00000026136.1"/>
    </source>
</evidence>
<dbReference type="FunFam" id="2.10.110.10:FF:000087">
    <property type="entry name" value="LIM zinc-binding domain-containing Nebulette"/>
    <property type="match status" value="1"/>
</dbReference>
<reference evidence="19 20" key="1">
    <citation type="journal article" date="2010" name="Nature">
        <title>The genome of a songbird.</title>
        <authorList>
            <person name="Warren W.C."/>
            <person name="Clayton D.F."/>
            <person name="Ellegren H."/>
            <person name="Arnold A.P."/>
            <person name="Hillier L.W."/>
            <person name="Kunstner A."/>
            <person name="Searle S."/>
            <person name="White S."/>
            <person name="Vilella A.J."/>
            <person name="Fairley S."/>
            <person name="Heger A."/>
            <person name="Kong L."/>
            <person name="Ponting C.P."/>
            <person name="Jarvis E.D."/>
            <person name="Mello C.V."/>
            <person name="Minx P."/>
            <person name="Lovell P."/>
            <person name="Velho T.A."/>
            <person name="Ferris M."/>
            <person name="Balakrishnan C.N."/>
            <person name="Sinha S."/>
            <person name="Blatti C."/>
            <person name="London S.E."/>
            <person name="Li Y."/>
            <person name="Lin Y.C."/>
            <person name="George J."/>
            <person name="Sweedler J."/>
            <person name="Southey B."/>
            <person name="Gunaratne P."/>
            <person name="Watson M."/>
            <person name="Nam K."/>
            <person name="Backstrom N."/>
            <person name="Smeds L."/>
            <person name="Nabholz B."/>
            <person name="Itoh Y."/>
            <person name="Whitney O."/>
            <person name="Pfenning A.R."/>
            <person name="Howard J."/>
            <person name="Volker M."/>
            <person name="Skinner B.M."/>
            <person name="Griffin D.K."/>
            <person name="Ye L."/>
            <person name="McLaren W.M."/>
            <person name="Flicek P."/>
            <person name="Quesada V."/>
            <person name="Velasco G."/>
            <person name="Lopez-Otin C."/>
            <person name="Puente X.S."/>
            <person name="Olender T."/>
            <person name="Lancet D."/>
            <person name="Smit A.F."/>
            <person name="Hubley R."/>
            <person name="Konkel M.K."/>
            <person name="Walker J.A."/>
            <person name="Batzer M.A."/>
            <person name="Gu W."/>
            <person name="Pollock D.D."/>
            <person name="Chen L."/>
            <person name="Cheng Z."/>
            <person name="Eichler E.E."/>
            <person name="Stapley J."/>
            <person name="Slate J."/>
            <person name="Ekblom R."/>
            <person name="Birkhead T."/>
            <person name="Burke T."/>
            <person name="Burt D."/>
            <person name="Scharff C."/>
            <person name="Adam I."/>
            <person name="Richard H."/>
            <person name="Sultan M."/>
            <person name="Soldatov A."/>
            <person name="Lehrach H."/>
            <person name="Edwards S.V."/>
            <person name="Yang S.P."/>
            <person name="Li X."/>
            <person name="Graves T."/>
            <person name="Fulton L."/>
            <person name="Nelson J."/>
            <person name="Chinwalla A."/>
            <person name="Hou S."/>
            <person name="Mardis E.R."/>
            <person name="Wilson R.K."/>
        </authorList>
    </citation>
    <scope>NUCLEOTIDE SEQUENCE [LARGE SCALE GENOMIC DNA]</scope>
</reference>
<feature type="compositionally biased region" description="Low complexity" evidence="17">
    <location>
        <begin position="157"/>
        <end position="166"/>
    </location>
</feature>
<dbReference type="GO" id="GO:0046872">
    <property type="term" value="F:metal ion binding"/>
    <property type="evidence" value="ECO:0007669"/>
    <property type="project" value="UniProtKB-KW"/>
</dbReference>
<dbReference type="SMART" id="SM00132">
    <property type="entry name" value="LIM"/>
    <property type="match status" value="1"/>
</dbReference>
<dbReference type="CDD" id="cd09447">
    <property type="entry name" value="LIM_LASP"/>
    <property type="match status" value="1"/>
</dbReference>
<accession>A0A674GUN6</accession>
<evidence type="ECO:0000256" key="1">
    <source>
        <dbReference type="ARBA" id="ARBA00004245"/>
    </source>
</evidence>
<gene>
    <name evidence="19" type="primary">LASP1</name>
</gene>
<evidence type="ECO:0000256" key="17">
    <source>
        <dbReference type="SAM" id="MobiDB-lite"/>
    </source>
</evidence>
<evidence type="ECO:0000256" key="12">
    <source>
        <dbReference type="ARBA" id="ARBA00023065"/>
    </source>
</evidence>
<evidence type="ECO:0000256" key="3">
    <source>
        <dbReference type="ARBA" id="ARBA00020662"/>
    </source>
</evidence>
<dbReference type="SMART" id="SM00227">
    <property type="entry name" value="NEBU"/>
    <property type="match status" value="2"/>
</dbReference>
<keyword evidence="5" id="KW-0963">Cytoplasm</keyword>